<proteinExistence type="predicted"/>
<feature type="compositionally biased region" description="Polar residues" evidence="1">
    <location>
        <begin position="473"/>
        <end position="487"/>
    </location>
</feature>
<reference evidence="2" key="1">
    <citation type="submission" date="2022-11" db="EMBL/GenBank/DDBJ databases">
        <authorList>
            <person name="Petersen C."/>
        </authorList>
    </citation>
    <scope>NUCLEOTIDE SEQUENCE</scope>
    <source>
        <strain evidence="2">IBT 34128</strain>
    </source>
</reference>
<feature type="compositionally biased region" description="Polar residues" evidence="1">
    <location>
        <begin position="355"/>
        <end position="386"/>
    </location>
</feature>
<dbReference type="EMBL" id="JAPMSZ010000005">
    <property type="protein sequence ID" value="KAJ5101484.1"/>
    <property type="molecule type" value="Genomic_DNA"/>
</dbReference>
<accession>A0A9W9FJR2</accession>
<feature type="region of interest" description="Disordered" evidence="1">
    <location>
        <begin position="538"/>
        <end position="565"/>
    </location>
</feature>
<dbReference type="AlphaFoldDB" id="A0A9W9FJR2"/>
<dbReference type="OrthoDB" id="5389734at2759"/>
<evidence type="ECO:0000256" key="1">
    <source>
        <dbReference type="SAM" id="MobiDB-lite"/>
    </source>
</evidence>
<feature type="compositionally biased region" description="Low complexity" evidence="1">
    <location>
        <begin position="441"/>
        <end position="456"/>
    </location>
</feature>
<feature type="region of interest" description="Disordered" evidence="1">
    <location>
        <begin position="306"/>
        <end position="389"/>
    </location>
</feature>
<evidence type="ECO:0000313" key="2">
    <source>
        <dbReference type="EMBL" id="KAJ5101484.1"/>
    </source>
</evidence>
<feature type="compositionally biased region" description="Basic and acidic residues" evidence="1">
    <location>
        <begin position="1"/>
        <end position="20"/>
    </location>
</feature>
<name>A0A9W9FJR2_9EURO</name>
<dbReference type="Proteomes" id="UP001141434">
    <property type="component" value="Unassembled WGS sequence"/>
</dbReference>
<feature type="region of interest" description="Disordered" evidence="1">
    <location>
        <begin position="1"/>
        <end position="47"/>
    </location>
</feature>
<feature type="compositionally biased region" description="Basic and acidic residues" evidence="1">
    <location>
        <begin position="331"/>
        <end position="342"/>
    </location>
</feature>
<keyword evidence="3" id="KW-1185">Reference proteome</keyword>
<comment type="caution">
    <text evidence="2">The sequence shown here is derived from an EMBL/GenBank/DDBJ whole genome shotgun (WGS) entry which is preliminary data.</text>
</comment>
<feature type="compositionally biased region" description="Polar residues" evidence="1">
    <location>
        <begin position="639"/>
        <end position="652"/>
    </location>
</feature>
<sequence>MALEPDSHGRAGVETEKELAPEPTPTDEAMPTDEGVSTDEPQYPVHPIPQLQAPFEESIIETNEVPPEDRVVSIDVQSRRRDLLENDEYERLCGRKWRQRDTERYHPFWKLVSQMVFGVHLLAKRIAISEVEVMKILQTHVDELDGFLQRTTEDFLIIRLDVRTRIHYLSLPLQNLAMFDEMLEDRNFRLAIVAYNDQIEHAIKRFTMAITDSLKDARKGKEAMGALWHYLRQRADEGCFESESLTAFYQAMTENMEGWVVALAKLRRRGAGLQKALGQLGLAVTEMQRRVGVASRKDLRSFMKMANRSAGRNSVRQRLFTKGLSTPASRPKSDKPLPRDPLSKSSKSPKPSKPANNPTASKQLSNEPATKQSGPDPNNAKVTSDMTRPKILSRAKSCSALVGEPGAGAAVSNMRIPGRLTRKLSKTFLLSRQSLSDLAQSRPATAPPRSLRPSRSISFEHLRAFATGRPRSQHSTAKPPTRQADQQQPDHRETMKSQISHFLKRDRVVEAWDNMAKKPGCCGGRFARSRDWPCSIFRTKPSNDPQAHAAKGKEPNLSGPEMEKQMSWAPGAPDALNTYSIKDKREVSPRIHVLSVQTGLDENSGARRERDGHDADNDASSAITALPSLAPRSPLSVPSIPSEQPRSVSAQA</sequence>
<organism evidence="2 3">
    <name type="scientific">Penicillium alfredii</name>
    <dbReference type="NCBI Taxonomy" id="1506179"/>
    <lineage>
        <taxon>Eukaryota</taxon>
        <taxon>Fungi</taxon>
        <taxon>Dikarya</taxon>
        <taxon>Ascomycota</taxon>
        <taxon>Pezizomycotina</taxon>
        <taxon>Eurotiomycetes</taxon>
        <taxon>Eurotiomycetidae</taxon>
        <taxon>Eurotiales</taxon>
        <taxon>Aspergillaceae</taxon>
        <taxon>Penicillium</taxon>
    </lineage>
</organism>
<feature type="region of interest" description="Disordered" evidence="1">
    <location>
        <begin position="595"/>
        <end position="652"/>
    </location>
</feature>
<feature type="compositionally biased region" description="Basic and acidic residues" evidence="1">
    <location>
        <begin position="604"/>
        <end position="616"/>
    </location>
</feature>
<evidence type="ECO:0000313" key="3">
    <source>
        <dbReference type="Proteomes" id="UP001141434"/>
    </source>
</evidence>
<dbReference type="RefSeq" id="XP_056512315.1">
    <property type="nucleotide sequence ID" value="XM_056654288.1"/>
</dbReference>
<protein>
    <submittedName>
        <fullName evidence="2">Uncharacterized protein</fullName>
    </submittedName>
</protein>
<dbReference type="GeneID" id="81393456"/>
<gene>
    <name evidence="2" type="ORF">NUU61_003706</name>
</gene>
<reference evidence="2" key="2">
    <citation type="journal article" date="2023" name="IMA Fungus">
        <title>Comparative genomic study of the Penicillium genus elucidates a diverse pangenome and 15 lateral gene transfer events.</title>
        <authorList>
            <person name="Petersen C."/>
            <person name="Sorensen T."/>
            <person name="Nielsen M.R."/>
            <person name="Sondergaard T.E."/>
            <person name="Sorensen J.L."/>
            <person name="Fitzpatrick D.A."/>
            <person name="Frisvad J.C."/>
            <person name="Nielsen K.L."/>
        </authorList>
    </citation>
    <scope>NUCLEOTIDE SEQUENCE</scope>
    <source>
        <strain evidence="2">IBT 34128</strain>
    </source>
</reference>
<feature type="region of interest" description="Disordered" evidence="1">
    <location>
        <begin position="436"/>
        <end position="499"/>
    </location>
</feature>